<dbReference type="GO" id="GO:0003700">
    <property type="term" value="F:DNA-binding transcription factor activity"/>
    <property type="evidence" value="ECO:0007669"/>
    <property type="project" value="InterPro"/>
</dbReference>
<proteinExistence type="predicted"/>
<dbReference type="InterPro" id="IPR036388">
    <property type="entry name" value="WH-like_DNA-bd_sf"/>
</dbReference>
<dbReference type="Proteomes" id="UP001156140">
    <property type="component" value="Unassembled WGS sequence"/>
</dbReference>
<dbReference type="RefSeq" id="WP_197030179.1">
    <property type="nucleotide sequence ID" value="NZ_CP068983.1"/>
</dbReference>
<dbReference type="InterPro" id="IPR001845">
    <property type="entry name" value="HTH_ArsR_DNA-bd_dom"/>
</dbReference>
<dbReference type="EMBL" id="JALAZD010000001">
    <property type="protein sequence ID" value="MCI0127955.1"/>
    <property type="molecule type" value="Genomic_DNA"/>
</dbReference>
<accession>A0AA41QNS9</accession>
<dbReference type="AlphaFoldDB" id="A0AA41QNS9"/>
<keyword evidence="3" id="KW-1185">Reference proteome</keyword>
<organism evidence="2 3">
    <name type="scientific">Paradevosia shaoguanensis</name>
    <dbReference type="NCBI Taxonomy" id="1335043"/>
    <lineage>
        <taxon>Bacteria</taxon>
        <taxon>Pseudomonadati</taxon>
        <taxon>Pseudomonadota</taxon>
        <taxon>Alphaproteobacteria</taxon>
        <taxon>Hyphomicrobiales</taxon>
        <taxon>Devosiaceae</taxon>
        <taxon>Paradevosia</taxon>
    </lineage>
</organism>
<dbReference type="SUPFAM" id="SSF46785">
    <property type="entry name" value="Winged helix' DNA-binding domain"/>
    <property type="match status" value="1"/>
</dbReference>
<dbReference type="SMART" id="SM00418">
    <property type="entry name" value="HTH_ARSR"/>
    <property type="match status" value="1"/>
</dbReference>
<dbReference type="PANTHER" id="PTHR38600:SF1">
    <property type="entry name" value="TRANSCRIPTIONAL REGULATORY PROTEIN"/>
    <property type="match status" value="1"/>
</dbReference>
<dbReference type="CDD" id="cd00090">
    <property type="entry name" value="HTH_ARSR"/>
    <property type="match status" value="1"/>
</dbReference>
<dbReference type="PRINTS" id="PR00778">
    <property type="entry name" value="HTHARSR"/>
</dbReference>
<protein>
    <submittedName>
        <fullName evidence="2">Metalloregulator ArsR/SmtB family transcription factor</fullName>
    </submittedName>
</protein>
<comment type="caution">
    <text evidence="2">The sequence shown here is derived from an EMBL/GenBank/DDBJ whole genome shotgun (WGS) entry which is preliminary data.</text>
</comment>
<evidence type="ECO:0000313" key="2">
    <source>
        <dbReference type="EMBL" id="MCI0127955.1"/>
    </source>
</evidence>
<gene>
    <name evidence="2" type="ORF">ML536_14090</name>
</gene>
<dbReference type="InterPro" id="IPR036390">
    <property type="entry name" value="WH_DNA-bd_sf"/>
</dbReference>
<sequence>MSEIDREAIFTALADPSRRLILTRLQARNGQTLSQLGEGLPITRQAVSKHLKILETANLLFSEKSGRERLHFLNPVPLRAVAIRWLERFDETPMGLLAQREKGGKRGG</sequence>
<dbReference type="PANTHER" id="PTHR38600">
    <property type="entry name" value="TRANSCRIPTIONAL REGULATORY PROTEIN"/>
    <property type="match status" value="1"/>
</dbReference>
<dbReference type="PROSITE" id="PS50987">
    <property type="entry name" value="HTH_ARSR_2"/>
    <property type="match status" value="1"/>
</dbReference>
<feature type="domain" description="HTH arsR-type" evidence="1">
    <location>
        <begin position="1"/>
        <end position="93"/>
    </location>
</feature>
<name>A0AA41QNS9_9HYPH</name>
<evidence type="ECO:0000313" key="3">
    <source>
        <dbReference type="Proteomes" id="UP001156140"/>
    </source>
</evidence>
<dbReference type="Pfam" id="PF12840">
    <property type="entry name" value="HTH_20"/>
    <property type="match status" value="1"/>
</dbReference>
<evidence type="ECO:0000259" key="1">
    <source>
        <dbReference type="PROSITE" id="PS50987"/>
    </source>
</evidence>
<dbReference type="NCBIfam" id="NF033788">
    <property type="entry name" value="HTH_metalloreg"/>
    <property type="match status" value="1"/>
</dbReference>
<dbReference type="Gene3D" id="1.10.10.10">
    <property type="entry name" value="Winged helix-like DNA-binding domain superfamily/Winged helix DNA-binding domain"/>
    <property type="match status" value="1"/>
</dbReference>
<reference evidence="2" key="1">
    <citation type="submission" date="2022-03" db="EMBL/GenBank/DDBJ databases">
        <title>The complete genome sequence of a Methyloterrigena soli.</title>
        <authorList>
            <person name="Zi Z."/>
        </authorList>
    </citation>
    <scope>NUCLEOTIDE SEQUENCE</scope>
    <source>
        <strain evidence="2">M48</strain>
    </source>
</reference>
<dbReference type="InterPro" id="IPR011991">
    <property type="entry name" value="ArsR-like_HTH"/>
</dbReference>